<dbReference type="PROSITE" id="PS50968">
    <property type="entry name" value="BIOTINYL_LIPOYL"/>
    <property type="match status" value="1"/>
</dbReference>
<dbReference type="CDD" id="cd06849">
    <property type="entry name" value="lipoyl_domain"/>
    <property type="match status" value="1"/>
</dbReference>
<evidence type="ECO:0000313" key="7">
    <source>
        <dbReference type="EMBL" id="EJU05824.1"/>
    </source>
</evidence>
<accession>M5GAG0</accession>
<dbReference type="Gene3D" id="4.10.320.10">
    <property type="entry name" value="E3-binding domain"/>
    <property type="match status" value="1"/>
</dbReference>
<dbReference type="SUPFAM" id="SSF47005">
    <property type="entry name" value="Peripheral subunit-binding domain of 2-oxo acid dehydrogenase complex"/>
    <property type="match status" value="1"/>
</dbReference>
<dbReference type="GeneID" id="63689769"/>
<feature type="domain" description="Peripheral subunit-binding (PSBD)" evidence="6">
    <location>
        <begin position="142"/>
        <end position="180"/>
    </location>
</feature>
<name>M5GAG0_DACPD</name>
<dbReference type="FunFam" id="2.40.50.100:FF:000010">
    <property type="entry name" value="Acetyltransferase component of pyruvate dehydrogenase complex"/>
    <property type="match status" value="1"/>
</dbReference>
<evidence type="ECO:0000256" key="2">
    <source>
        <dbReference type="ARBA" id="ARBA00022823"/>
    </source>
</evidence>
<dbReference type="RefSeq" id="XP_040632718.1">
    <property type="nucleotide sequence ID" value="XM_040774707.1"/>
</dbReference>
<dbReference type="InterPro" id="IPR003016">
    <property type="entry name" value="2-oxoA_DH_lipoyl-BS"/>
</dbReference>
<dbReference type="PROSITE" id="PS00189">
    <property type="entry name" value="LIPOYL"/>
    <property type="match status" value="1"/>
</dbReference>
<dbReference type="SUPFAM" id="SSF51230">
    <property type="entry name" value="Single hybrid motif"/>
    <property type="match status" value="1"/>
</dbReference>
<dbReference type="OMA" id="AITKFAM"/>
<proteinExistence type="inferred from homology"/>
<keyword evidence="2" id="KW-0450">Lipoyl</keyword>
<organism evidence="7 8">
    <name type="scientific">Dacryopinax primogenitus (strain DJM 731)</name>
    <name type="common">Brown rot fungus</name>
    <dbReference type="NCBI Taxonomy" id="1858805"/>
    <lineage>
        <taxon>Eukaryota</taxon>
        <taxon>Fungi</taxon>
        <taxon>Dikarya</taxon>
        <taxon>Basidiomycota</taxon>
        <taxon>Agaricomycotina</taxon>
        <taxon>Dacrymycetes</taxon>
        <taxon>Dacrymycetales</taxon>
        <taxon>Dacrymycetaceae</taxon>
        <taxon>Dacryopinax</taxon>
    </lineage>
</organism>
<feature type="compositionally biased region" description="Low complexity" evidence="4">
    <location>
        <begin position="100"/>
        <end position="110"/>
    </location>
</feature>
<evidence type="ECO:0000256" key="4">
    <source>
        <dbReference type="SAM" id="MobiDB-lite"/>
    </source>
</evidence>
<dbReference type="PANTHER" id="PTHR23151">
    <property type="entry name" value="DIHYDROLIPOAMIDE ACETYL/SUCCINYL-TRANSFERASE-RELATED"/>
    <property type="match status" value="1"/>
</dbReference>
<feature type="compositionally biased region" description="Low complexity" evidence="4">
    <location>
        <begin position="201"/>
        <end position="210"/>
    </location>
</feature>
<feature type="domain" description="Lipoyl-binding" evidence="5">
    <location>
        <begin position="10"/>
        <end position="86"/>
    </location>
</feature>
<comment type="similarity">
    <text evidence="1">Belongs to the 2-oxoacid dehydrogenase family.</text>
</comment>
<evidence type="ECO:0000313" key="8">
    <source>
        <dbReference type="Proteomes" id="UP000030653"/>
    </source>
</evidence>
<sequence>LHTSARRLRISQFQFPAMSPTMTEGGIAAWKIKEGDHFSAGDLLLEIETDKATMDVEAQDDGVLGKILVPNGSKGVPVGKVIALFAEDGDDISNLEVPAETAAAAPEPKPEPQAAPAPAPSSPPAAAQPLHNHPYEIQTTHPLFPSVMRLLEENKIHDASQIKGTGVRGMLTKGDVLSYLGKASTPFGTFEKAAQAEGPQKPSAPKPAASDATEAKQVKSEVKPLDALGLRALMAQGLANLSKPPPPPPHREPSTA</sequence>
<dbReference type="EMBL" id="JH795856">
    <property type="protein sequence ID" value="EJU05824.1"/>
    <property type="molecule type" value="Genomic_DNA"/>
</dbReference>
<gene>
    <name evidence="7" type="ORF">DACRYDRAFT_46496</name>
</gene>
<dbReference type="InterPro" id="IPR036625">
    <property type="entry name" value="E3-bd_dom_sf"/>
</dbReference>
<dbReference type="InterPro" id="IPR000089">
    <property type="entry name" value="Biotin_lipoyl"/>
</dbReference>
<feature type="region of interest" description="Disordered" evidence="4">
    <location>
        <begin position="100"/>
        <end position="130"/>
    </location>
</feature>
<evidence type="ECO:0000259" key="5">
    <source>
        <dbReference type="PROSITE" id="PS50968"/>
    </source>
</evidence>
<dbReference type="InterPro" id="IPR004167">
    <property type="entry name" value="PSBD"/>
</dbReference>
<evidence type="ECO:0000256" key="3">
    <source>
        <dbReference type="ARBA" id="ARBA00022946"/>
    </source>
</evidence>
<keyword evidence="3" id="KW-0809">Transit peptide</keyword>
<reference evidence="7 8" key="1">
    <citation type="journal article" date="2012" name="Science">
        <title>The Paleozoic origin of enzymatic lignin decomposition reconstructed from 31 fungal genomes.</title>
        <authorList>
            <person name="Floudas D."/>
            <person name="Binder M."/>
            <person name="Riley R."/>
            <person name="Barry K."/>
            <person name="Blanchette R.A."/>
            <person name="Henrissat B."/>
            <person name="Martinez A.T."/>
            <person name="Otillar R."/>
            <person name="Spatafora J.W."/>
            <person name="Yadav J.S."/>
            <person name="Aerts A."/>
            <person name="Benoit I."/>
            <person name="Boyd A."/>
            <person name="Carlson A."/>
            <person name="Copeland A."/>
            <person name="Coutinho P.M."/>
            <person name="de Vries R.P."/>
            <person name="Ferreira P."/>
            <person name="Findley K."/>
            <person name="Foster B."/>
            <person name="Gaskell J."/>
            <person name="Glotzer D."/>
            <person name="Gorecki P."/>
            <person name="Heitman J."/>
            <person name="Hesse C."/>
            <person name="Hori C."/>
            <person name="Igarashi K."/>
            <person name="Jurgens J.A."/>
            <person name="Kallen N."/>
            <person name="Kersten P."/>
            <person name="Kohler A."/>
            <person name="Kuees U."/>
            <person name="Kumar T.K.A."/>
            <person name="Kuo A."/>
            <person name="LaButti K."/>
            <person name="Larrondo L.F."/>
            <person name="Lindquist E."/>
            <person name="Ling A."/>
            <person name="Lombard V."/>
            <person name="Lucas S."/>
            <person name="Lundell T."/>
            <person name="Martin R."/>
            <person name="McLaughlin D.J."/>
            <person name="Morgenstern I."/>
            <person name="Morin E."/>
            <person name="Murat C."/>
            <person name="Nagy L.G."/>
            <person name="Nolan M."/>
            <person name="Ohm R.A."/>
            <person name="Patyshakuliyeva A."/>
            <person name="Rokas A."/>
            <person name="Ruiz-Duenas F.J."/>
            <person name="Sabat G."/>
            <person name="Salamov A."/>
            <person name="Samejima M."/>
            <person name="Schmutz J."/>
            <person name="Slot J.C."/>
            <person name="St John F."/>
            <person name="Stenlid J."/>
            <person name="Sun H."/>
            <person name="Sun S."/>
            <person name="Syed K."/>
            <person name="Tsang A."/>
            <person name="Wiebenga A."/>
            <person name="Young D."/>
            <person name="Pisabarro A."/>
            <person name="Eastwood D.C."/>
            <person name="Martin F."/>
            <person name="Cullen D."/>
            <person name="Grigoriev I.V."/>
            <person name="Hibbett D.S."/>
        </authorList>
    </citation>
    <scope>NUCLEOTIDE SEQUENCE [LARGE SCALE GENOMIC DNA]</scope>
    <source>
        <strain evidence="7 8">DJM-731 SS1</strain>
    </source>
</reference>
<dbReference type="HOGENOM" id="CLU_035825_0_0_1"/>
<dbReference type="InterPro" id="IPR045257">
    <property type="entry name" value="E2/Pdx1"/>
</dbReference>
<dbReference type="PANTHER" id="PTHR23151:SF82">
    <property type="entry name" value="PYRUVATE DEHYDROGENASE COMPLEX PROTEIN X COMPONENT, MITOCHONDRIAL"/>
    <property type="match status" value="1"/>
</dbReference>
<dbReference type="STRING" id="1858805.M5GAG0"/>
<dbReference type="GO" id="GO:0004742">
    <property type="term" value="F:dihydrolipoyllysine-residue acetyltransferase activity"/>
    <property type="evidence" value="ECO:0007669"/>
    <property type="project" value="TreeGrafter"/>
</dbReference>
<feature type="region of interest" description="Disordered" evidence="4">
    <location>
        <begin position="236"/>
        <end position="256"/>
    </location>
</feature>
<keyword evidence="8" id="KW-1185">Reference proteome</keyword>
<feature type="region of interest" description="Disordered" evidence="4">
    <location>
        <begin position="192"/>
        <end position="223"/>
    </location>
</feature>
<dbReference type="Gene3D" id="2.40.50.100">
    <property type="match status" value="1"/>
</dbReference>
<dbReference type="Proteomes" id="UP000030653">
    <property type="component" value="Unassembled WGS sequence"/>
</dbReference>
<dbReference type="PROSITE" id="PS51826">
    <property type="entry name" value="PSBD"/>
    <property type="match status" value="1"/>
</dbReference>
<feature type="compositionally biased region" description="Pro residues" evidence="4">
    <location>
        <begin position="111"/>
        <end position="123"/>
    </location>
</feature>
<evidence type="ECO:0000259" key="6">
    <source>
        <dbReference type="PROSITE" id="PS51826"/>
    </source>
</evidence>
<dbReference type="Pfam" id="PF02817">
    <property type="entry name" value="E3_binding"/>
    <property type="match status" value="1"/>
</dbReference>
<dbReference type="InterPro" id="IPR011053">
    <property type="entry name" value="Single_hybrid_motif"/>
</dbReference>
<feature type="compositionally biased region" description="Basic and acidic residues" evidence="4">
    <location>
        <begin position="213"/>
        <end position="223"/>
    </location>
</feature>
<evidence type="ECO:0000256" key="1">
    <source>
        <dbReference type="ARBA" id="ARBA00007317"/>
    </source>
</evidence>
<dbReference type="GO" id="GO:0006086">
    <property type="term" value="P:pyruvate decarboxylation to acetyl-CoA"/>
    <property type="evidence" value="ECO:0007669"/>
    <property type="project" value="InterPro"/>
</dbReference>
<feature type="non-terminal residue" evidence="7">
    <location>
        <position position="1"/>
    </location>
</feature>
<protein>
    <submittedName>
        <fullName evidence="7">Single hybrid motif-containing protein</fullName>
    </submittedName>
</protein>
<dbReference type="GO" id="GO:0045254">
    <property type="term" value="C:pyruvate dehydrogenase complex"/>
    <property type="evidence" value="ECO:0007669"/>
    <property type="project" value="InterPro"/>
</dbReference>
<dbReference type="OrthoDB" id="537444at2759"/>
<dbReference type="Pfam" id="PF00364">
    <property type="entry name" value="Biotin_lipoyl"/>
    <property type="match status" value="1"/>
</dbReference>
<dbReference type="AlphaFoldDB" id="M5GAG0"/>